<dbReference type="EMBL" id="VIGI01000008">
    <property type="protein sequence ID" value="KAB8296715.1"/>
    <property type="molecule type" value="Genomic_DNA"/>
</dbReference>
<comment type="caution">
    <text evidence="1">The sequence shown here is derived from an EMBL/GenBank/DDBJ whole genome shotgun (WGS) entry which is preliminary data.</text>
</comment>
<name>A0A5N6K2Y8_MONLA</name>
<accession>A0A5N6K2Y8</accession>
<keyword evidence="2" id="KW-1185">Reference proteome</keyword>
<protein>
    <submittedName>
        <fullName evidence="1">Uncharacterized protein</fullName>
    </submittedName>
</protein>
<organism evidence="1 2">
    <name type="scientific">Monilinia laxa</name>
    <name type="common">Brown rot fungus</name>
    <name type="synonym">Sclerotinia laxa</name>
    <dbReference type="NCBI Taxonomy" id="61186"/>
    <lineage>
        <taxon>Eukaryota</taxon>
        <taxon>Fungi</taxon>
        <taxon>Dikarya</taxon>
        <taxon>Ascomycota</taxon>
        <taxon>Pezizomycotina</taxon>
        <taxon>Leotiomycetes</taxon>
        <taxon>Helotiales</taxon>
        <taxon>Sclerotiniaceae</taxon>
        <taxon>Monilinia</taxon>
    </lineage>
</organism>
<dbReference type="AlphaFoldDB" id="A0A5N6K2Y8"/>
<evidence type="ECO:0000313" key="1">
    <source>
        <dbReference type="EMBL" id="KAB8296715.1"/>
    </source>
</evidence>
<reference evidence="1 2" key="1">
    <citation type="submission" date="2019-06" db="EMBL/GenBank/DDBJ databases">
        <title>Genome Sequence of the Brown Rot Fungal Pathogen Monilinia laxa.</title>
        <authorList>
            <person name="De Miccolis Angelini R.M."/>
            <person name="Landi L."/>
            <person name="Abate D."/>
            <person name="Pollastro S."/>
            <person name="Romanazzi G."/>
            <person name="Faretra F."/>
        </authorList>
    </citation>
    <scope>NUCLEOTIDE SEQUENCE [LARGE SCALE GENOMIC DNA]</scope>
    <source>
        <strain evidence="1 2">Mlax316</strain>
    </source>
</reference>
<gene>
    <name evidence="1" type="ORF">EYC80_002135</name>
</gene>
<evidence type="ECO:0000313" key="2">
    <source>
        <dbReference type="Proteomes" id="UP000326757"/>
    </source>
</evidence>
<sequence length="100" mass="10216">MMDAAQFTWKVDLSGTNGNLAFDLNAGTAFFFGLCNGGTSDCLLSQFINITSDNGVASTSSDPSTITATTTSAASSTDIFGNTFNIAFTTATSQASSTSI</sequence>
<proteinExistence type="predicted"/>
<dbReference type="Proteomes" id="UP000326757">
    <property type="component" value="Unassembled WGS sequence"/>
</dbReference>